<dbReference type="Proteomes" id="UP001186944">
    <property type="component" value="Unassembled WGS sequence"/>
</dbReference>
<keyword evidence="4 12" id="KW-0328">Glycosyltransferase</keyword>
<dbReference type="Pfam" id="PF00852">
    <property type="entry name" value="Glyco_transf_10"/>
    <property type="match status" value="1"/>
</dbReference>
<keyword evidence="5 12" id="KW-0808">Transferase</keyword>
<keyword evidence="8" id="KW-1133">Transmembrane helix</keyword>
<evidence type="ECO:0000256" key="1">
    <source>
        <dbReference type="ARBA" id="ARBA00004323"/>
    </source>
</evidence>
<dbReference type="Gene3D" id="3.40.50.11660">
    <property type="entry name" value="Glycosyl transferase family 10, C-terminal domain"/>
    <property type="match status" value="1"/>
</dbReference>
<gene>
    <name evidence="15" type="ORF">FSP39_025035</name>
</gene>
<comment type="caution">
    <text evidence="15">The sequence shown here is derived from an EMBL/GenBank/DDBJ whole genome shotgun (WGS) entry which is preliminary data.</text>
</comment>
<evidence type="ECO:0000256" key="6">
    <source>
        <dbReference type="ARBA" id="ARBA00022692"/>
    </source>
</evidence>
<protein>
    <recommendedName>
        <fullName evidence="12">Fucosyltransferase</fullName>
        <ecNumber evidence="12">2.4.1.-</ecNumber>
    </recommendedName>
</protein>
<sequence length="281" mass="33573">MLTKADAVLFEVEGMYQLPMKPKTGQVWVYVEMESPTYMPNGVAKWDNLFNWTMTYRRDSDIQTFYGSVWPKEQINRQKMEDFSKNKTARMLWMVGHCKTPSKRENYIKELQQFMDVDTIGRCGKRVCGREKPCENEMLRQYKYYFAAENSDCRDYITEKAFRTVLFPILPAVRGGSNYSLYLPPKSYIDVNTFNKAESFAKYIKTMDENKDKYNEIFSWKNEYRGQYGVPDRLDPFCKLCERLHKENKYRRLYRSIRDWWRGNAKTTGDYFCPVNQLAKL</sequence>
<evidence type="ECO:0000313" key="15">
    <source>
        <dbReference type="EMBL" id="KAK3094176.1"/>
    </source>
</evidence>
<dbReference type="EMBL" id="VSWD01000009">
    <property type="protein sequence ID" value="KAK3094176.1"/>
    <property type="molecule type" value="Genomic_DNA"/>
</dbReference>
<reference evidence="15" key="1">
    <citation type="submission" date="2019-08" db="EMBL/GenBank/DDBJ databases">
        <title>The improved chromosome-level genome for the pearl oyster Pinctada fucata martensii using PacBio sequencing and Hi-C.</title>
        <authorList>
            <person name="Zheng Z."/>
        </authorList>
    </citation>
    <scope>NUCLEOTIDE SEQUENCE</scope>
    <source>
        <strain evidence="15">ZZ-2019</strain>
        <tissue evidence="15">Adductor muscle</tissue>
    </source>
</reference>
<comment type="similarity">
    <text evidence="3 12">Belongs to the glycosyltransferase 10 family.</text>
</comment>
<dbReference type="PANTHER" id="PTHR48438">
    <property type="entry name" value="ALPHA-(1,3)-FUCOSYLTRANSFERASE C-RELATED"/>
    <property type="match status" value="1"/>
</dbReference>
<evidence type="ECO:0000256" key="10">
    <source>
        <dbReference type="ARBA" id="ARBA00023136"/>
    </source>
</evidence>
<dbReference type="EC" id="2.4.1.-" evidence="12"/>
<comment type="pathway">
    <text evidence="2">Protein modification; protein glycosylation.</text>
</comment>
<evidence type="ECO:0000259" key="14">
    <source>
        <dbReference type="Pfam" id="PF17039"/>
    </source>
</evidence>
<evidence type="ECO:0000256" key="5">
    <source>
        <dbReference type="ARBA" id="ARBA00022679"/>
    </source>
</evidence>
<dbReference type="AlphaFoldDB" id="A0AA88Y1L5"/>
<dbReference type="FunFam" id="3.40.50.11660:FF:000004">
    <property type="entry name" value="Glycoprotein 3-alpha-L-fucosyltransferase A"/>
    <property type="match status" value="1"/>
</dbReference>
<name>A0AA88Y1L5_PINIB</name>
<feature type="domain" description="Fucosyltransferase N-terminal" evidence="14">
    <location>
        <begin position="2"/>
        <end position="67"/>
    </location>
</feature>
<comment type="subcellular location">
    <subcellularLocation>
        <location evidence="1">Golgi apparatus membrane</location>
        <topology evidence="1">Single-pass type II membrane protein</topology>
    </subcellularLocation>
    <subcellularLocation>
        <location evidence="12">Golgi apparatus</location>
        <location evidence="12">Golgi stack membrane</location>
        <topology evidence="12">Single-pass type II membrane protein</topology>
    </subcellularLocation>
</comment>
<evidence type="ECO:0000256" key="9">
    <source>
        <dbReference type="ARBA" id="ARBA00023034"/>
    </source>
</evidence>
<evidence type="ECO:0000256" key="12">
    <source>
        <dbReference type="RuleBase" id="RU003832"/>
    </source>
</evidence>
<keyword evidence="6 12" id="KW-0812">Transmembrane</keyword>
<dbReference type="InterPro" id="IPR031481">
    <property type="entry name" value="Glyco_tran_10_N"/>
</dbReference>
<dbReference type="InterPro" id="IPR001503">
    <property type="entry name" value="Glyco_trans_10"/>
</dbReference>
<proteinExistence type="inferred from homology"/>
<dbReference type="SUPFAM" id="SSF53756">
    <property type="entry name" value="UDP-Glycosyltransferase/glycogen phosphorylase"/>
    <property type="match status" value="1"/>
</dbReference>
<evidence type="ECO:0000256" key="2">
    <source>
        <dbReference type="ARBA" id="ARBA00004922"/>
    </source>
</evidence>
<dbReference type="GO" id="GO:0000139">
    <property type="term" value="C:Golgi membrane"/>
    <property type="evidence" value="ECO:0007669"/>
    <property type="project" value="UniProtKB-SubCell"/>
</dbReference>
<dbReference type="Pfam" id="PF17039">
    <property type="entry name" value="Glyco_tran_10_N"/>
    <property type="match status" value="1"/>
</dbReference>
<keyword evidence="10" id="KW-0472">Membrane</keyword>
<dbReference type="GO" id="GO:0032580">
    <property type="term" value="C:Golgi cisterna membrane"/>
    <property type="evidence" value="ECO:0007669"/>
    <property type="project" value="UniProtKB-SubCell"/>
</dbReference>
<evidence type="ECO:0000256" key="4">
    <source>
        <dbReference type="ARBA" id="ARBA00022676"/>
    </source>
</evidence>
<dbReference type="PANTHER" id="PTHR48438:SF1">
    <property type="entry name" value="ALPHA-(1,3)-FUCOSYLTRANSFERASE C-RELATED"/>
    <property type="match status" value="1"/>
</dbReference>
<evidence type="ECO:0000256" key="7">
    <source>
        <dbReference type="ARBA" id="ARBA00022968"/>
    </source>
</evidence>
<feature type="domain" description="Fucosyltransferase C-terminal" evidence="13">
    <location>
        <begin position="85"/>
        <end position="260"/>
    </location>
</feature>
<keyword evidence="7" id="KW-0735">Signal-anchor</keyword>
<dbReference type="InterPro" id="IPR038577">
    <property type="entry name" value="GT10-like_C_sf"/>
</dbReference>
<dbReference type="GO" id="GO:0008417">
    <property type="term" value="F:fucosyltransferase activity"/>
    <property type="evidence" value="ECO:0007669"/>
    <property type="project" value="InterPro"/>
</dbReference>
<evidence type="ECO:0000256" key="8">
    <source>
        <dbReference type="ARBA" id="ARBA00022989"/>
    </source>
</evidence>
<accession>A0AA88Y1L5</accession>
<evidence type="ECO:0000259" key="13">
    <source>
        <dbReference type="Pfam" id="PF00852"/>
    </source>
</evidence>
<organism evidence="15 16">
    <name type="scientific">Pinctada imbricata</name>
    <name type="common">Atlantic pearl-oyster</name>
    <name type="synonym">Pinctada martensii</name>
    <dbReference type="NCBI Taxonomy" id="66713"/>
    <lineage>
        <taxon>Eukaryota</taxon>
        <taxon>Metazoa</taxon>
        <taxon>Spiralia</taxon>
        <taxon>Lophotrochozoa</taxon>
        <taxon>Mollusca</taxon>
        <taxon>Bivalvia</taxon>
        <taxon>Autobranchia</taxon>
        <taxon>Pteriomorphia</taxon>
        <taxon>Pterioida</taxon>
        <taxon>Pterioidea</taxon>
        <taxon>Pteriidae</taxon>
        <taxon>Pinctada</taxon>
    </lineage>
</organism>
<keyword evidence="11" id="KW-0325">Glycoprotein</keyword>
<keyword evidence="16" id="KW-1185">Reference proteome</keyword>
<evidence type="ECO:0000256" key="3">
    <source>
        <dbReference type="ARBA" id="ARBA00008919"/>
    </source>
</evidence>
<dbReference type="InterPro" id="IPR055270">
    <property type="entry name" value="Glyco_tran_10_C"/>
</dbReference>
<evidence type="ECO:0000313" key="16">
    <source>
        <dbReference type="Proteomes" id="UP001186944"/>
    </source>
</evidence>
<evidence type="ECO:0000256" key="11">
    <source>
        <dbReference type="ARBA" id="ARBA00023180"/>
    </source>
</evidence>
<keyword evidence="9 12" id="KW-0333">Golgi apparatus</keyword>